<dbReference type="InterPro" id="IPR000565">
    <property type="entry name" value="Topo_IIA_B"/>
</dbReference>
<dbReference type="GO" id="GO:0046872">
    <property type="term" value="F:metal ion binding"/>
    <property type="evidence" value="ECO:0007669"/>
    <property type="project" value="UniProtKB-KW"/>
</dbReference>
<evidence type="ECO:0000256" key="7">
    <source>
        <dbReference type="ARBA" id="ARBA00023029"/>
    </source>
</evidence>
<keyword evidence="8" id="KW-0238">DNA-binding</keyword>
<evidence type="ECO:0000256" key="4">
    <source>
        <dbReference type="ARBA" id="ARBA00019166"/>
    </source>
</evidence>
<name>A0A066RKG6_9GAMM</name>
<reference evidence="11 12" key="1">
    <citation type="submission" date="2014-04" db="EMBL/GenBank/DDBJ databases">
        <title>Draft genome sequence of Photobacterium halotolerans S2753: a solonamide, ngercheumicin and holomycin producer.</title>
        <authorList>
            <person name="Machado H.R."/>
            <person name="Gram L."/>
        </authorList>
    </citation>
    <scope>NUCLEOTIDE SEQUENCE [LARGE SCALE GENOMIC DNA]</scope>
    <source>
        <strain evidence="11 12">S2753</strain>
    </source>
</reference>
<comment type="cofactor">
    <cofactor evidence="2">
        <name>Mg(2+)</name>
        <dbReference type="ChEBI" id="CHEBI:18420"/>
    </cofactor>
</comment>
<dbReference type="InterPro" id="IPR002288">
    <property type="entry name" value="DNA_gyrase_B_C"/>
</dbReference>
<dbReference type="STRING" id="1654360.EA58_13795"/>
<dbReference type="InterPro" id="IPR013506">
    <property type="entry name" value="Topo_IIA_bsu_dom2"/>
</dbReference>
<evidence type="ECO:0000256" key="6">
    <source>
        <dbReference type="ARBA" id="ARBA00022842"/>
    </source>
</evidence>
<dbReference type="GO" id="GO:0005524">
    <property type="term" value="F:ATP binding"/>
    <property type="evidence" value="ECO:0007669"/>
    <property type="project" value="InterPro"/>
</dbReference>
<dbReference type="PANTHER" id="PTHR45866:SF4">
    <property type="entry name" value="DNA TOPOISOMERASE 4 SUBUNIT B"/>
    <property type="match status" value="1"/>
</dbReference>
<evidence type="ECO:0000256" key="9">
    <source>
        <dbReference type="ARBA" id="ARBA00023235"/>
    </source>
</evidence>
<dbReference type="Pfam" id="PF01751">
    <property type="entry name" value="Toprim"/>
    <property type="match status" value="1"/>
</dbReference>
<dbReference type="Pfam" id="PF00204">
    <property type="entry name" value="DNA_gyraseB"/>
    <property type="match status" value="1"/>
</dbReference>
<evidence type="ECO:0000256" key="8">
    <source>
        <dbReference type="ARBA" id="ARBA00023125"/>
    </source>
</evidence>
<dbReference type="SUPFAM" id="SSF54211">
    <property type="entry name" value="Ribosomal protein S5 domain 2-like"/>
    <property type="match status" value="1"/>
</dbReference>
<keyword evidence="5" id="KW-0479">Metal-binding</keyword>
<keyword evidence="6" id="KW-0460">Magnesium</keyword>
<evidence type="ECO:0000256" key="3">
    <source>
        <dbReference type="ARBA" id="ARBA00012895"/>
    </source>
</evidence>
<dbReference type="Gene3D" id="3.30.230.10">
    <property type="match status" value="1"/>
</dbReference>
<dbReference type="Gene3D" id="3.40.50.670">
    <property type="match status" value="1"/>
</dbReference>
<comment type="caution">
    <text evidence="11">The sequence shown here is derived from an EMBL/GenBank/DDBJ whole genome shotgun (WGS) entry which is preliminary data.</text>
</comment>
<dbReference type="EC" id="5.6.2.2" evidence="3"/>
<dbReference type="PROSITE" id="PS00177">
    <property type="entry name" value="TOPOISOMERASE_II"/>
    <property type="match status" value="1"/>
</dbReference>
<dbReference type="InterPro" id="IPR036890">
    <property type="entry name" value="HATPase_C_sf"/>
</dbReference>
<dbReference type="GO" id="GO:0003677">
    <property type="term" value="F:DNA binding"/>
    <property type="evidence" value="ECO:0007669"/>
    <property type="project" value="UniProtKB-KW"/>
</dbReference>
<accession>A0A066RKG6</accession>
<sequence length="672" mass="75218">MTVYNGDSMDTLQGLEPVRKRPGMYIGSTDGDGVKHCFIEIIDNAIDEAISGYCDTIHVTFEENGYISVEDNGRGIPVDMNRKSGISAAILVYTNLHSGGKFENKNYKYSGGLHGVGSSVVNALSSHLELTIKRDGKIYYVEFVDGGQLTDESYPKIIGDCGLNETGTKVRYKLDAAHFQGAILANDWEIKKEWLETYLFERAAITDKLKINLNFHNDISTYEAKNGLADLLAIPEYTEASTPIMRAPLMFCEEGTYRGQKQVWDDLNNKYKTGEDGKPVKASYTEVIEIRFAFIAQDKLSPPVPKTFMNNIRTKNHGKHYDGFCTGYAEAVRSYAASRLKVNHKILNEDIMAGCQVSLLAFAQDVEFKGQTKDQVTSQKVATVGSSLAKEFFSRWLDTHPASAKMIVDKSIRAAKQREANAKAKEEEDQAEVGSLGENLTGVLTNCSQSNLEETELFIVEGDSAGGTAKNARCKKTQAILPLRGKILNTYKSDIKKTLRNKQIRILASAIGTGLGDDFDYSKLRFGKIIPLTDADVDGAHIQLLFTAFMYKYMPELIQKGHLFIAETPLYKLEKKGAKKQVVYIKNDEEFHAKYPNGIPHGWERSRFKGLGEMNPNQLKETAMSPATRTLKQVVYDEKQAEQYIQVFDNLMGDDPSKRYEFIKHHVNFSIN</sequence>
<keyword evidence="9" id="KW-0413">Isomerase</keyword>
<organism evidence="11 12">
    <name type="scientific">Photobacterium galatheae</name>
    <dbReference type="NCBI Taxonomy" id="1654360"/>
    <lineage>
        <taxon>Bacteria</taxon>
        <taxon>Pseudomonadati</taxon>
        <taxon>Pseudomonadota</taxon>
        <taxon>Gammaproteobacteria</taxon>
        <taxon>Vibrionales</taxon>
        <taxon>Vibrionaceae</taxon>
        <taxon>Photobacterium</taxon>
    </lineage>
</organism>
<dbReference type="SMART" id="SM00387">
    <property type="entry name" value="HATPase_c"/>
    <property type="match status" value="1"/>
</dbReference>
<dbReference type="SUPFAM" id="SSF55874">
    <property type="entry name" value="ATPase domain of HSP90 chaperone/DNA topoisomerase II/histidine kinase"/>
    <property type="match status" value="1"/>
</dbReference>
<dbReference type="InterPro" id="IPR014721">
    <property type="entry name" value="Ribsml_uS5_D2-typ_fold_subgr"/>
</dbReference>
<gene>
    <name evidence="11" type="ORF">EA58_13795</name>
</gene>
<proteinExistence type="predicted"/>
<dbReference type="PRINTS" id="PR01159">
    <property type="entry name" value="DNAGYRASEB"/>
</dbReference>
<dbReference type="GO" id="GO:0003918">
    <property type="term" value="F:DNA topoisomerase type II (double strand cut, ATP-hydrolyzing) activity"/>
    <property type="evidence" value="ECO:0007669"/>
    <property type="project" value="UniProtKB-EC"/>
</dbReference>
<dbReference type="Pfam" id="PF00986">
    <property type="entry name" value="DNA_gyraseB_C"/>
    <property type="match status" value="1"/>
</dbReference>
<dbReference type="InterPro" id="IPR018522">
    <property type="entry name" value="TopoIIA_CS"/>
</dbReference>
<dbReference type="InterPro" id="IPR003594">
    <property type="entry name" value="HATPase_dom"/>
</dbReference>
<protein>
    <recommendedName>
        <fullName evidence="4">DNA gyrase subunit B</fullName>
        <ecNumber evidence="3">5.6.2.2</ecNumber>
    </recommendedName>
</protein>
<dbReference type="InterPro" id="IPR020568">
    <property type="entry name" value="Ribosomal_Su5_D2-typ_SF"/>
</dbReference>
<evidence type="ECO:0000256" key="2">
    <source>
        <dbReference type="ARBA" id="ARBA00001946"/>
    </source>
</evidence>
<keyword evidence="12" id="KW-1185">Reference proteome</keyword>
<dbReference type="SMART" id="SM00433">
    <property type="entry name" value="TOP2c"/>
    <property type="match status" value="1"/>
</dbReference>
<dbReference type="PRINTS" id="PR00418">
    <property type="entry name" value="TPI2FAMILY"/>
</dbReference>
<evidence type="ECO:0000313" key="11">
    <source>
        <dbReference type="EMBL" id="KDM90829.1"/>
    </source>
</evidence>
<dbReference type="InterPro" id="IPR001241">
    <property type="entry name" value="Topo_IIA"/>
</dbReference>
<dbReference type="RefSeq" id="WP_036753625.1">
    <property type="nucleotide sequence ID" value="NZ_JAGSGC010000004.1"/>
</dbReference>
<evidence type="ECO:0000256" key="5">
    <source>
        <dbReference type="ARBA" id="ARBA00022723"/>
    </source>
</evidence>
<keyword evidence="7" id="KW-0799">Topoisomerase</keyword>
<dbReference type="Pfam" id="PF02518">
    <property type="entry name" value="HATPase_c"/>
    <property type="match status" value="1"/>
</dbReference>
<dbReference type="EMBL" id="JMIB01000027">
    <property type="protein sequence ID" value="KDM90829.1"/>
    <property type="molecule type" value="Genomic_DNA"/>
</dbReference>
<evidence type="ECO:0000256" key="1">
    <source>
        <dbReference type="ARBA" id="ARBA00000185"/>
    </source>
</evidence>
<dbReference type="CDD" id="cd16928">
    <property type="entry name" value="HATPase_GyrB-like"/>
    <property type="match status" value="1"/>
</dbReference>
<dbReference type="SUPFAM" id="SSF56719">
    <property type="entry name" value="Type II DNA topoisomerase"/>
    <property type="match status" value="1"/>
</dbReference>
<evidence type="ECO:0000259" key="10">
    <source>
        <dbReference type="PROSITE" id="PS50880"/>
    </source>
</evidence>
<dbReference type="GO" id="GO:0006265">
    <property type="term" value="P:DNA topological change"/>
    <property type="evidence" value="ECO:0007669"/>
    <property type="project" value="InterPro"/>
</dbReference>
<dbReference type="InterPro" id="IPR006171">
    <property type="entry name" value="TOPRIM_dom"/>
</dbReference>
<dbReference type="PANTHER" id="PTHR45866">
    <property type="entry name" value="DNA GYRASE/TOPOISOMERASE SUBUNIT B"/>
    <property type="match status" value="1"/>
</dbReference>
<dbReference type="InterPro" id="IPR013759">
    <property type="entry name" value="Topo_IIA_B_C"/>
</dbReference>
<dbReference type="Proteomes" id="UP000027192">
    <property type="component" value="Unassembled WGS sequence"/>
</dbReference>
<dbReference type="Gene3D" id="3.30.565.10">
    <property type="entry name" value="Histidine kinase-like ATPase, C-terminal domain"/>
    <property type="match status" value="1"/>
</dbReference>
<dbReference type="OrthoDB" id="9802808at2"/>
<dbReference type="PROSITE" id="PS50880">
    <property type="entry name" value="TOPRIM"/>
    <property type="match status" value="1"/>
</dbReference>
<evidence type="ECO:0000313" key="12">
    <source>
        <dbReference type="Proteomes" id="UP000027192"/>
    </source>
</evidence>
<comment type="catalytic activity">
    <reaction evidence="1">
        <text>ATP-dependent breakage, passage and rejoining of double-stranded DNA.</text>
        <dbReference type="EC" id="5.6.2.2"/>
    </reaction>
</comment>
<feature type="domain" description="Toprim" evidence="10">
    <location>
        <begin position="455"/>
        <end position="569"/>
    </location>
</feature>
<dbReference type="AlphaFoldDB" id="A0A066RKG6"/>
<dbReference type="InterPro" id="IPR013760">
    <property type="entry name" value="Topo_IIA-like_dom_sf"/>
</dbReference>